<keyword evidence="2 4" id="KW-0547">Nucleotide-binding</keyword>
<organism evidence="6 7">
    <name type="scientific">Saccharopolyspora rosea</name>
    <dbReference type="NCBI Taxonomy" id="524884"/>
    <lineage>
        <taxon>Bacteria</taxon>
        <taxon>Bacillati</taxon>
        <taxon>Actinomycetota</taxon>
        <taxon>Actinomycetes</taxon>
        <taxon>Pseudonocardiales</taxon>
        <taxon>Pseudonocardiaceae</taxon>
        <taxon>Saccharopolyspora</taxon>
    </lineage>
</organism>
<dbReference type="Gene3D" id="3.30.470.20">
    <property type="entry name" value="ATP-grasp fold, B domain"/>
    <property type="match status" value="1"/>
</dbReference>
<evidence type="ECO:0000256" key="2">
    <source>
        <dbReference type="ARBA" id="ARBA00022741"/>
    </source>
</evidence>
<gene>
    <name evidence="6" type="ORF">ACFQ16_19565</name>
</gene>
<proteinExistence type="predicted"/>
<comment type="caution">
    <text evidence="6">The sequence shown here is derived from an EMBL/GenBank/DDBJ whole genome shotgun (WGS) entry which is preliminary data.</text>
</comment>
<dbReference type="RefSeq" id="WP_263253343.1">
    <property type="nucleotide sequence ID" value="NZ_BAABLT010000051.1"/>
</dbReference>
<dbReference type="InterPro" id="IPR011761">
    <property type="entry name" value="ATP-grasp"/>
</dbReference>
<dbReference type="InterPro" id="IPR040570">
    <property type="entry name" value="LAL_C2"/>
</dbReference>
<evidence type="ECO:0000256" key="1">
    <source>
        <dbReference type="ARBA" id="ARBA00022598"/>
    </source>
</evidence>
<sequence>MGHLLLVESWVGAMSSLLPRGIRETGHRFSFVTRDLHHYLRSSPVAGTHPLLGADNVLTAETNDVDGLVEHLARLQPVLGFDGVLTSCDYYLPAVASVAERLGLPGAPPDSVRRACSKDRTRRALREAGLPGPAFALADTTTGLQEAAEALGYPLVLKPVDLCAGMFVSRVDDPEQLREAHRALLEFPVNARGQRRDPLVLLEELLTGPEVSVETVTARGRTTVVGVTDKSVTGAPRFVENGHMFPADLDPAVRAEVAGAAVAAVEALGLDNVVAHTEIKITPDGPRLVEVNPRPAGNRITELVRRVTGIDLAAVAAQVALGEEPELAPVDTGAASAAVAFLLPERAGVIREVRGADELDRHPDVVEWTVKPAGRRTAALTSNNQYLGHVMTTSAEPGAARGRAESLIAGLDVRYDAAEVAA</sequence>
<dbReference type="Pfam" id="PF18603">
    <property type="entry name" value="LAL_C2"/>
    <property type="match status" value="1"/>
</dbReference>
<dbReference type="InterPro" id="IPR041472">
    <property type="entry name" value="BL00235/CARNS1_N"/>
</dbReference>
<evidence type="ECO:0000256" key="3">
    <source>
        <dbReference type="ARBA" id="ARBA00022840"/>
    </source>
</evidence>
<feature type="domain" description="ATP-grasp" evidence="5">
    <location>
        <begin position="122"/>
        <end position="321"/>
    </location>
</feature>
<dbReference type="PANTHER" id="PTHR43585:SF2">
    <property type="entry name" value="ATP-GRASP ENZYME FSQD"/>
    <property type="match status" value="1"/>
</dbReference>
<dbReference type="SUPFAM" id="SSF56059">
    <property type="entry name" value="Glutathione synthetase ATP-binding domain-like"/>
    <property type="match status" value="1"/>
</dbReference>
<dbReference type="SMART" id="SM01209">
    <property type="entry name" value="GARS_A"/>
    <property type="match status" value="1"/>
</dbReference>
<dbReference type="Pfam" id="PF18130">
    <property type="entry name" value="ATPgrasp_N"/>
    <property type="match status" value="1"/>
</dbReference>
<name>A0ABW3FWP1_9PSEU</name>
<dbReference type="Proteomes" id="UP001597018">
    <property type="component" value="Unassembled WGS sequence"/>
</dbReference>
<evidence type="ECO:0000256" key="4">
    <source>
        <dbReference type="PROSITE-ProRule" id="PRU00409"/>
    </source>
</evidence>
<dbReference type="Gene3D" id="3.40.50.20">
    <property type="match status" value="1"/>
</dbReference>
<protein>
    <submittedName>
        <fullName evidence="6">ATP-grasp domain-containing protein</fullName>
    </submittedName>
</protein>
<evidence type="ECO:0000259" key="5">
    <source>
        <dbReference type="PROSITE" id="PS50975"/>
    </source>
</evidence>
<dbReference type="PROSITE" id="PS50975">
    <property type="entry name" value="ATP_GRASP"/>
    <property type="match status" value="1"/>
</dbReference>
<reference evidence="7" key="1">
    <citation type="journal article" date="2019" name="Int. J. Syst. Evol. Microbiol.">
        <title>The Global Catalogue of Microorganisms (GCM) 10K type strain sequencing project: providing services to taxonomists for standard genome sequencing and annotation.</title>
        <authorList>
            <consortium name="The Broad Institute Genomics Platform"/>
            <consortium name="The Broad Institute Genome Sequencing Center for Infectious Disease"/>
            <person name="Wu L."/>
            <person name="Ma J."/>
        </authorList>
    </citation>
    <scope>NUCLEOTIDE SEQUENCE [LARGE SCALE GENOMIC DNA]</scope>
    <source>
        <strain evidence="7">CCUG 56401</strain>
    </source>
</reference>
<accession>A0ABW3FWP1</accession>
<dbReference type="Pfam" id="PF13535">
    <property type="entry name" value="ATP-grasp_4"/>
    <property type="match status" value="1"/>
</dbReference>
<evidence type="ECO:0000313" key="6">
    <source>
        <dbReference type="EMBL" id="MFD0921948.1"/>
    </source>
</evidence>
<dbReference type="EMBL" id="JBHTIW010000016">
    <property type="protein sequence ID" value="MFD0921948.1"/>
    <property type="molecule type" value="Genomic_DNA"/>
</dbReference>
<keyword evidence="1" id="KW-0436">Ligase</keyword>
<keyword evidence="3 4" id="KW-0067">ATP-binding</keyword>
<evidence type="ECO:0000313" key="7">
    <source>
        <dbReference type="Proteomes" id="UP001597018"/>
    </source>
</evidence>
<dbReference type="PANTHER" id="PTHR43585">
    <property type="entry name" value="FUMIPYRROLE BIOSYNTHESIS PROTEIN C"/>
    <property type="match status" value="1"/>
</dbReference>
<dbReference type="InterPro" id="IPR052032">
    <property type="entry name" value="ATP-dep_AA_Ligase"/>
</dbReference>
<keyword evidence="7" id="KW-1185">Reference proteome</keyword>